<evidence type="ECO:0000313" key="2">
    <source>
        <dbReference type="WBParaSite" id="PS1159_v2.g19261.t1"/>
    </source>
</evidence>
<evidence type="ECO:0000313" key="1">
    <source>
        <dbReference type="Proteomes" id="UP000887580"/>
    </source>
</evidence>
<dbReference type="WBParaSite" id="PS1159_v2.g19261.t1">
    <property type="protein sequence ID" value="PS1159_v2.g19261.t1"/>
    <property type="gene ID" value="PS1159_v2.g19261"/>
</dbReference>
<proteinExistence type="predicted"/>
<reference evidence="2" key="1">
    <citation type="submission" date="2022-11" db="UniProtKB">
        <authorList>
            <consortium name="WormBaseParasite"/>
        </authorList>
    </citation>
    <scope>IDENTIFICATION</scope>
</reference>
<name>A0AC35FND7_9BILA</name>
<organism evidence="1 2">
    <name type="scientific">Panagrolaimus sp. PS1159</name>
    <dbReference type="NCBI Taxonomy" id="55785"/>
    <lineage>
        <taxon>Eukaryota</taxon>
        <taxon>Metazoa</taxon>
        <taxon>Ecdysozoa</taxon>
        <taxon>Nematoda</taxon>
        <taxon>Chromadorea</taxon>
        <taxon>Rhabditida</taxon>
        <taxon>Tylenchina</taxon>
        <taxon>Panagrolaimomorpha</taxon>
        <taxon>Panagrolaimoidea</taxon>
        <taxon>Panagrolaimidae</taxon>
        <taxon>Panagrolaimus</taxon>
    </lineage>
</organism>
<dbReference type="Proteomes" id="UP000887580">
    <property type="component" value="Unplaced"/>
</dbReference>
<sequence>MTEDKPTKADLDTVFRKLRTLPANKLCFDCGSRNPTWSSVTYGVFICIDCSATHRNLGVHITFVKSTNLDTNWSWQQLRGMQVGGNANATQFFKQHGCTTNDAQQKYKSRAATLYKDRLAQLSNQAVKMYGNKLLIDNQSEFPASPTPDHEEDFFSQDFHAPTVQQPVPFVVAAPKPAVPESDDALFGPNVDHLQENANEETKSALIKKPVKKITLGGKKETKSALIKKPVKKITLGGKKGFGAQKVKTNFSDVEQKANNFDKERETFSKLSMKEDEPAVGGNDDGTKISNKFLMKEVEKQEQAKQKLKAAAKDPSKAEMVDRLGIGGLGRSTISHSVGMRTIQQEGVPAKGSSNNSSNKKSNDDDWEIVDDRITSKADNNGTDDLFSSRNHKTLDSDTFFDAYSDAAPTKKTTTTTSYSRSSAGYAPPPQASTEDTLKKFNNAKAISSDQFFGNEAGAEYEAKTSLQRFEGSTGIGSADLFGGGQQQQRSSYSNYTDHVPEMSDIKDSVQQGVSKVANKLSNLGSSVSSYLSRNPAKS</sequence>
<accession>A0AC35FND7</accession>
<protein>
    <submittedName>
        <fullName evidence="2">Arf-GAP domain-containing protein</fullName>
    </submittedName>
</protein>